<comment type="similarity">
    <text evidence="6">Belongs to the methyltransferase superfamily. RsmI family.</text>
</comment>
<keyword evidence="2 6" id="KW-0698">rRNA processing</keyword>
<dbReference type="EC" id="2.1.1.198" evidence="6"/>
<comment type="caution">
    <text evidence="10">The sequence shown here is derived from an EMBL/GenBank/DDBJ whole genome shotgun (WGS) entry which is preliminary data.</text>
</comment>
<feature type="region of interest" description="Disordered" evidence="7">
    <location>
        <begin position="1"/>
        <end position="20"/>
    </location>
</feature>
<feature type="domain" description="Tetrapyrrole methylase" evidence="8">
    <location>
        <begin position="28"/>
        <end position="229"/>
    </location>
</feature>
<evidence type="ECO:0000256" key="1">
    <source>
        <dbReference type="ARBA" id="ARBA00022490"/>
    </source>
</evidence>
<evidence type="ECO:0000259" key="9">
    <source>
        <dbReference type="Pfam" id="PF23016"/>
    </source>
</evidence>
<evidence type="ECO:0000256" key="4">
    <source>
        <dbReference type="ARBA" id="ARBA00022679"/>
    </source>
</evidence>
<evidence type="ECO:0000256" key="2">
    <source>
        <dbReference type="ARBA" id="ARBA00022552"/>
    </source>
</evidence>
<dbReference type="InterPro" id="IPR053910">
    <property type="entry name" value="RsmI_HTH"/>
</dbReference>
<dbReference type="GO" id="GO:0032259">
    <property type="term" value="P:methylation"/>
    <property type="evidence" value="ECO:0007669"/>
    <property type="project" value="UniProtKB-KW"/>
</dbReference>
<dbReference type="SUPFAM" id="SSF53790">
    <property type="entry name" value="Tetrapyrrole methylase"/>
    <property type="match status" value="1"/>
</dbReference>
<keyword evidence="5 6" id="KW-0949">S-adenosyl-L-methionine</keyword>
<dbReference type="HAMAP" id="MF_01877">
    <property type="entry name" value="16SrRNA_methyltr_I"/>
    <property type="match status" value="1"/>
</dbReference>
<dbReference type="InterPro" id="IPR014776">
    <property type="entry name" value="4pyrrole_Mease_sub2"/>
</dbReference>
<evidence type="ECO:0000259" key="8">
    <source>
        <dbReference type="Pfam" id="PF00590"/>
    </source>
</evidence>
<dbReference type="PANTHER" id="PTHR46111">
    <property type="entry name" value="RIBOSOMAL RNA SMALL SUBUNIT METHYLTRANSFERASE I"/>
    <property type="match status" value="1"/>
</dbReference>
<dbReference type="Gene3D" id="3.30.950.10">
    <property type="entry name" value="Methyltransferase, Cobalt-precorrin-4 Transmethylase, Domain 2"/>
    <property type="match status" value="1"/>
</dbReference>
<feature type="domain" description="RsmI HTH" evidence="9">
    <location>
        <begin position="258"/>
        <end position="299"/>
    </location>
</feature>
<keyword evidence="1 6" id="KW-0963">Cytoplasm</keyword>
<comment type="subcellular location">
    <subcellularLocation>
        <location evidence="6">Cytoplasm</location>
    </subcellularLocation>
</comment>
<dbReference type="InterPro" id="IPR035996">
    <property type="entry name" value="4pyrrol_Methylase_sf"/>
</dbReference>
<dbReference type="CDD" id="cd11648">
    <property type="entry name" value="RsmI"/>
    <property type="match status" value="1"/>
</dbReference>
<dbReference type="InterPro" id="IPR000878">
    <property type="entry name" value="4pyrrol_Mease"/>
</dbReference>
<dbReference type="InterPro" id="IPR014777">
    <property type="entry name" value="4pyrrole_Mease_sub1"/>
</dbReference>
<comment type="catalytic activity">
    <reaction evidence="6">
        <text>cytidine(1402) in 16S rRNA + S-adenosyl-L-methionine = 2'-O-methylcytidine(1402) in 16S rRNA + S-adenosyl-L-homocysteine + H(+)</text>
        <dbReference type="Rhea" id="RHEA:42924"/>
        <dbReference type="Rhea" id="RHEA-COMP:10285"/>
        <dbReference type="Rhea" id="RHEA-COMP:10286"/>
        <dbReference type="ChEBI" id="CHEBI:15378"/>
        <dbReference type="ChEBI" id="CHEBI:57856"/>
        <dbReference type="ChEBI" id="CHEBI:59789"/>
        <dbReference type="ChEBI" id="CHEBI:74495"/>
        <dbReference type="ChEBI" id="CHEBI:82748"/>
        <dbReference type="EC" id="2.1.1.198"/>
    </reaction>
</comment>
<dbReference type="EMBL" id="JBHMDM010000007">
    <property type="protein sequence ID" value="MFB9378498.1"/>
    <property type="molecule type" value="Genomic_DNA"/>
</dbReference>
<dbReference type="GO" id="GO:0008168">
    <property type="term" value="F:methyltransferase activity"/>
    <property type="evidence" value="ECO:0007669"/>
    <property type="project" value="UniProtKB-KW"/>
</dbReference>
<dbReference type="PANTHER" id="PTHR46111:SF1">
    <property type="entry name" value="RIBOSOMAL RNA SMALL SUBUNIT METHYLTRANSFERASE I"/>
    <property type="match status" value="1"/>
</dbReference>
<evidence type="ECO:0000313" key="10">
    <source>
        <dbReference type="EMBL" id="MFB9378498.1"/>
    </source>
</evidence>
<keyword evidence="11" id="KW-1185">Reference proteome</keyword>
<evidence type="ECO:0000256" key="5">
    <source>
        <dbReference type="ARBA" id="ARBA00022691"/>
    </source>
</evidence>
<dbReference type="NCBIfam" id="TIGR00096">
    <property type="entry name" value="16S rRNA (cytidine(1402)-2'-O)-methyltransferase"/>
    <property type="match status" value="1"/>
</dbReference>
<name>A0ABV5LWM7_9ACTN</name>
<proteinExistence type="inferred from homology"/>
<dbReference type="Gene3D" id="3.40.1010.10">
    <property type="entry name" value="Cobalt-precorrin-4 Transmethylase, Domain 1"/>
    <property type="match status" value="1"/>
</dbReference>
<dbReference type="PIRSF" id="PIRSF005917">
    <property type="entry name" value="MTase_YraL"/>
    <property type="match status" value="1"/>
</dbReference>
<protein>
    <recommendedName>
        <fullName evidence="6">Ribosomal RNA small subunit methyltransferase I</fullName>
        <ecNumber evidence="6">2.1.1.198</ecNumber>
    </recommendedName>
    <alternativeName>
        <fullName evidence="6">16S rRNA 2'-O-ribose C1402 methyltransferase</fullName>
    </alternativeName>
    <alternativeName>
        <fullName evidence="6">rRNA (cytidine-2'-O-)-methyltransferase RsmI</fullName>
    </alternativeName>
</protein>
<evidence type="ECO:0000256" key="6">
    <source>
        <dbReference type="HAMAP-Rule" id="MF_01877"/>
    </source>
</evidence>
<dbReference type="RefSeq" id="WP_380138033.1">
    <property type="nucleotide sequence ID" value="NZ_JBHLUI010000008.1"/>
</dbReference>
<organism evidence="10 11">
    <name type="scientific">Kineococcus gynurae</name>
    <dbReference type="NCBI Taxonomy" id="452979"/>
    <lineage>
        <taxon>Bacteria</taxon>
        <taxon>Bacillati</taxon>
        <taxon>Actinomycetota</taxon>
        <taxon>Actinomycetes</taxon>
        <taxon>Kineosporiales</taxon>
        <taxon>Kineosporiaceae</taxon>
        <taxon>Kineococcus</taxon>
    </lineage>
</organism>
<keyword evidence="4 6" id="KW-0808">Transferase</keyword>
<gene>
    <name evidence="6 10" type="primary">rsmI</name>
    <name evidence="10" type="ORF">ACFFVI_16150</name>
</gene>
<dbReference type="Pfam" id="PF23016">
    <property type="entry name" value="RsmI_C"/>
    <property type="match status" value="1"/>
</dbReference>
<keyword evidence="3 6" id="KW-0489">Methyltransferase</keyword>
<comment type="function">
    <text evidence="6">Catalyzes the 2'-O-methylation of the ribose of cytidine 1402 (C1402) in 16S rRNA.</text>
</comment>
<dbReference type="InterPro" id="IPR008189">
    <property type="entry name" value="rRNA_ssu_MeTfrase_I"/>
</dbReference>
<evidence type="ECO:0000256" key="7">
    <source>
        <dbReference type="SAM" id="MobiDB-lite"/>
    </source>
</evidence>
<reference evidence="10 11" key="1">
    <citation type="submission" date="2024-09" db="EMBL/GenBank/DDBJ databases">
        <authorList>
            <person name="Sun Q."/>
            <person name="Mori K."/>
        </authorList>
    </citation>
    <scope>NUCLEOTIDE SEQUENCE [LARGE SCALE GENOMIC DNA]</scope>
    <source>
        <strain evidence="10 11">TISTR 1856</strain>
    </source>
</reference>
<evidence type="ECO:0000313" key="11">
    <source>
        <dbReference type="Proteomes" id="UP001589748"/>
    </source>
</evidence>
<dbReference type="Proteomes" id="UP001589748">
    <property type="component" value="Unassembled WGS sequence"/>
</dbReference>
<sequence length="301" mass="31521">MHHPDAPDDRPEDPEDAAPAGAGVGAALVLAGTPIGNVRDASPRLVELLATADVVAAEDTRRLRRLCAAVGVAPRGRVMSCHEHNEEARVADLTAEIAAGRTVLLVTDAGMPSVSDPGYRLVRACAEAGLRVTAVPGPSAVLTALALSALPSDRFTFEGFCPRRPGERTRTFAALAGERRTMVFFESPHRTAATLAAMAEAFGADRPAALCRELTKTYEEVVREPLGALAERVRGQEVRGEVCLVVGGAPEAPVPAVADLVARVQELAAAGTRLKDATAEVAAATGVSRRELYEAVLAARR</sequence>
<dbReference type="Pfam" id="PF00590">
    <property type="entry name" value="TP_methylase"/>
    <property type="match status" value="1"/>
</dbReference>
<accession>A0ABV5LWM7</accession>
<evidence type="ECO:0000256" key="3">
    <source>
        <dbReference type="ARBA" id="ARBA00022603"/>
    </source>
</evidence>